<keyword evidence="2" id="KW-1185">Reference proteome</keyword>
<evidence type="ECO:0000313" key="1">
    <source>
        <dbReference type="EMBL" id="GMM59458.1"/>
    </source>
</evidence>
<protein>
    <submittedName>
        <fullName evidence="1">Uncharacterized protein</fullName>
    </submittedName>
</protein>
<dbReference type="EMBL" id="BTFW01000001">
    <property type="protein sequence ID" value="GMM59458.1"/>
    <property type="molecule type" value="Genomic_DNA"/>
</dbReference>
<reference evidence="1 2" key="1">
    <citation type="submission" date="2023-06" db="EMBL/GenBank/DDBJ databases">
        <title>Draft genome sequence of Novosphingobium sp. strain IK01.</title>
        <authorList>
            <person name="Hatamoto M."/>
            <person name="Ikarashi T."/>
            <person name="Yamaguchi T."/>
        </authorList>
    </citation>
    <scope>NUCLEOTIDE SEQUENCE [LARGE SCALE GENOMIC DNA]</scope>
    <source>
        <strain evidence="1 2">IK01</strain>
    </source>
</reference>
<dbReference type="Proteomes" id="UP001187221">
    <property type="component" value="Unassembled WGS sequence"/>
</dbReference>
<gene>
    <name evidence="1" type="ORF">NUTIK01_02350</name>
</gene>
<comment type="caution">
    <text evidence="1">The sequence shown here is derived from an EMBL/GenBank/DDBJ whole genome shotgun (WGS) entry which is preliminary data.</text>
</comment>
<sequence length="159" mass="18671">MKQTEILKSQVEISNKQINLEEAKIRADLFDKRMETYHATVEFLLLISKNEEITCNEHYEKINSKQKTMQAFNIKMRESEFLFENKNVHKELKRIWYFGNEVDMNRINLANGCGSGEITHQELMATVCNYPTIAHDEPSNLANIFRDDLSIFPKQNKIL</sequence>
<name>A0ABQ6P2I9_9SPHN</name>
<accession>A0ABQ6P2I9</accession>
<proteinExistence type="predicted"/>
<evidence type="ECO:0000313" key="2">
    <source>
        <dbReference type="Proteomes" id="UP001187221"/>
    </source>
</evidence>
<organism evidence="1 2">
    <name type="scientific">Novosphingobium pituita</name>
    <dbReference type="NCBI Taxonomy" id="3056842"/>
    <lineage>
        <taxon>Bacteria</taxon>
        <taxon>Pseudomonadati</taxon>
        <taxon>Pseudomonadota</taxon>
        <taxon>Alphaproteobacteria</taxon>
        <taxon>Sphingomonadales</taxon>
        <taxon>Sphingomonadaceae</taxon>
        <taxon>Novosphingobium</taxon>
    </lineage>
</organism>